<evidence type="ECO:0000256" key="3">
    <source>
        <dbReference type="ARBA" id="ARBA00022692"/>
    </source>
</evidence>
<accession>A0A923RGS7</accession>
<evidence type="ECO:0000313" key="8">
    <source>
        <dbReference type="Proteomes" id="UP000637359"/>
    </source>
</evidence>
<proteinExistence type="predicted"/>
<evidence type="ECO:0000256" key="2">
    <source>
        <dbReference type="ARBA" id="ARBA00022475"/>
    </source>
</evidence>
<evidence type="ECO:0000256" key="1">
    <source>
        <dbReference type="ARBA" id="ARBA00004651"/>
    </source>
</evidence>
<keyword evidence="5 6" id="KW-0472">Membrane</keyword>
<feature type="transmembrane region" description="Helical" evidence="6">
    <location>
        <begin position="21"/>
        <end position="51"/>
    </location>
</feature>
<feature type="transmembrane region" description="Helical" evidence="6">
    <location>
        <begin position="238"/>
        <end position="262"/>
    </location>
</feature>
<feature type="transmembrane region" description="Helical" evidence="6">
    <location>
        <begin position="205"/>
        <end position="226"/>
    </location>
</feature>
<dbReference type="InterPro" id="IPR017039">
    <property type="entry name" value="Virul_fac_BrkB"/>
</dbReference>
<dbReference type="Proteomes" id="UP000637359">
    <property type="component" value="Unassembled WGS sequence"/>
</dbReference>
<keyword evidence="2" id="KW-1003">Cell membrane</keyword>
<evidence type="ECO:0000256" key="4">
    <source>
        <dbReference type="ARBA" id="ARBA00022989"/>
    </source>
</evidence>
<name>A0A923RGS7_9BACI</name>
<sequence>MDQTITFIKKLIGRILEVEAFGLAAQLAYFFLLSLFPLLVVLITLVGYLPIDTGVLIRILSSVAPPDSMQLIEANVDQLVSQQNGHLLSIGIIGTLWVASNGINAIMRVFNRSYEVEEDRFFLISRLIAIVLTIAMIGVIVIAILLPVLGRMIGVYLFSFFGLSEDFLTVWEMLRWVVTSVVFFIVFLFLYKFAPNIKVYFREAFWGALFATIAWQLSSYAFSYYVSNLGNYSTTYGSLGAVITLMIWFYLSAFIVIIGGILNATISKMKHEDY</sequence>
<organism evidence="7 8">
    <name type="scientific">Ornithinibacillus hominis</name>
    <dbReference type="NCBI Taxonomy" id="2763055"/>
    <lineage>
        <taxon>Bacteria</taxon>
        <taxon>Bacillati</taxon>
        <taxon>Bacillota</taxon>
        <taxon>Bacilli</taxon>
        <taxon>Bacillales</taxon>
        <taxon>Bacillaceae</taxon>
        <taxon>Ornithinibacillus</taxon>
    </lineage>
</organism>
<feature type="transmembrane region" description="Helical" evidence="6">
    <location>
        <begin position="127"/>
        <end position="153"/>
    </location>
</feature>
<dbReference type="PANTHER" id="PTHR30213:SF0">
    <property type="entry name" value="UPF0761 MEMBRANE PROTEIN YIHY"/>
    <property type="match status" value="1"/>
</dbReference>
<keyword evidence="8" id="KW-1185">Reference proteome</keyword>
<dbReference type="PIRSF" id="PIRSF035875">
    <property type="entry name" value="RNase_BN"/>
    <property type="match status" value="1"/>
</dbReference>
<dbReference type="RefSeq" id="WP_186868875.1">
    <property type="nucleotide sequence ID" value="NZ_JACOOL010000003.1"/>
</dbReference>
<dbReference type="AlphaFoldDB" id="A0A923RGS7"/>
<gene>
    <name evidence="7" type="ORF">H8S33_04855</name>
</gene>
<evidence type="ECO:0000256" key="6">
    <source>
        <dbReference type="SAM" id="Phobius"/>
    </source>
</evidence>
<evidence type="ECO:0000256" key="5">
    <source>
        <dbReference type="ARBA" id="ARBA00023136"/>
    </source>
</evidence>
<feature type="transmembrane region" description="Helical" evidence="6">
    <location>
        <begin position="173"/>
        <end position="193"/>
    </location>
</feature>
<feature type="transmembrane region" description="Helical" evidence="6">
    <location>
        <begin position="87"/>
        <end position="106"/>
    </location>
</feature>
<dbReference type="PANTHER" id="PTHR30213">
    <property type="entry name" value="INNER MEMBRANE PROTEIN YHJD"/>
    <property type="match status" value="1"/>
</dbReference>
<comment type="caution">
    <text evidence="7">The sequence shown here is derived from an EMBL/GenBank/DDBJ whole genome shotgun (WGS) entry which is preliminary data.</text>
</comment>
<evidence type="ECO:0000313" key="7">
    <source>
        <dbReference type="EMBL" id="MBC5636156.1"/>
    </source>
</evidence>
<dbReference type="GO" id="GO:0005886">
    <property type="term" value="C:plasma membrane"/>
    <property type="evidence" value="ECO:0007669"/>
    <property type="project" value="UniProtKB-SubCell"/>
</dbReference>
<keyword evidence="3 6" id="KW-0812">Transmembrane</keyword>
<keyword evidence="4 6" id="KW-1133">Transmembrane helix</keyword>
<dbReference type="Pfam" id="PF03631">
    <property type="entry name" value="Virul_fac_BrkB"/>
    <property type="match status" value="1"/>
</dbReference>
<comment type="subcellular location">
    <subcellularLocation>
        <location evidence="1">Cell membrane</location>
        <topology evidence="1">Multi-pass membrane protein</topology>
    </subcellularLocation>
</comment>
<protein>
    <submittedName>
        <fullName evidence="7">YihY/virulence factor BrkB family protein</fullName>
    </submittedName>
</protein>
<reference evidence="7" key="1">
    <citation type="submission" date="2020-08" db="EMBL/GenBank/DDBJ databases">
        <title>Genome public.</title>
        <authorList>
            <person name="Liu C."/>
            <person name="Sun Q."/>
        </authorList>
    </citation>
    <scope>NUCLEOTIDE SEQUENCE</scope>
    <source>
        <strain evidence="7">BX22</strain>
    </source>
</reference>
<dbReference type="EMBL" id="JACOOL010000003">
    <property type="protein sequence ID" value="MBC5636156.1"/>
    <property type="molecule type" value="Genomic_DNA"/>
</dbReference>
<dbReference type="NCBIfam" id="TIGR00765">
    <property type="entry name" value="yihY_not_rbn"/>
    <property type="match status" value="1"/>
</dbReference>